<accession>A0A099KGW4</accession>
<dbReference type="GO" id="GO:0045454">
    <property type="term" value="P:cell redox homeostasis"/>
    <property type="evidence" value="ECO:0007669"/>
    <property type="project" value="TreeGrafter"/>
</dbReference>
<dbReference type="SUPFAM" id="SSF52833">
    <property type="entry name" value="Thioredoxin-like"/>
    <property type="match status" value="1"/>
</dbReference>
<dbReference type="RefSeq" id="WP_033094767.1">
    <property type="nucleotide sequence ID" value="NZ_JQED01000042.1"/>
</dbReference>
<feature type="domain" description="Glutaredoxin" evidence="1">
    <location>
        <begin position="4"/>
        <end position="60"/>
    </location>
</feature>
<evidence type="ECO:0000313" key="2">
    <source>
        <dbReference type="EMBL" id="KGJ88868.1"/>
    </source>
</evidence>
<gene>
    <name evidence="2" type="ORF">ND2E_0161</name>
</gene>
<dbReference type="AlphaFoldDB" id="A0A099KGW4"/>
<reference evidence="2 3" key="1">
    <citation type="submission" date="2014-08" db="EMBL/GenBank/DDBJ databases">
        <title>Genomic and Phenotypic Diversity of Colwellia psychrerythraea strains from Disparate Marine Basins.</title>
        <authorList>
            <person name="Techtmann S.M."/>
            <person name="Stelling S.C."/>
            <person name="Utturkar S.M."/>
            <person name="Alshibli N."/>
            <person name="Harris A."/>
            <person name="Brown S.D."/>
            <person name="Hazen T.C."/>
        </authorList>
    </citation>
    <scope>NUCLEOTIDE SEQUENCE [LARGE SCALE GENOMIC DNA]</scope>
    <source>
        <strain evidence="2 3">ND2E</strain>
    </source>
</reference>
<dbReference type="PROSITE" id="PS00195">
    <property type="entry name" value="GLUTAREDOXIN_1"/>
    <property type="match status" value="1"/>
</dbReference>
<sequence length="75" mass="8538">MKRVVLYTMEKCPHCQTAKRYLEQQGIAFRLCNIKTAKGQKEFAATRLRGVPVLKVGDQLLNGFSVKAFTELYNS</sequence>
<evidence type="ECO:0000313" key="3">
    <source>
        <dbReference type="Proteomes" id="UP000029843"/>
    </source>
</evidence>
<dbReference type="Pfam" id="PF00462">
    <property type="entry name" value="Glutaredoxin"/>
    <property type="match status" value="1"/>
</dbReference>
<evidence type="ECO:0000259" key="1">
    <source>
        <dbReference type="Pfam" id="PF00462"/>
    </source>
</evidence>
<dbReference type="GO" id="GO:0009055">
    <property type="term" value="F:electron transfer activity"/>
    <property type="evidence" value="ECO:0007669"/>
    <property type="project" value="TreeGrafter"/>
</dbReference>
<protein>
    <submittedName>
        <fullName evidence="2">Glutaredoxin</fullName>
    </submittedName>
</protein>
<comment type="caution">
    <text evidence="2">The sequence shown here is derived from an EMBL/GenBank/DDBJ whole genome shotgun (WGS) entry which is preliminary data.</text>
</comment>
<dbReference type="InterPro" id="IPR002109">
    <property type="entry name" value="Glutaredoxin"/>
</dbReference>
<dbReference type="Gene3D" id="3.40.30.10">
    <property type="entry name" value="Glutaredoxin"/>
    <property type="match status" value="1"/>
</dbReference>
<dbReference type="OrthoDB" id="9795531at2"/>
<dbReference type="InterPro" id="IPR051548">
    <property type="entry name" value="Grx-like_ET"/>
</dbReference>
<dbReference type="PANTHER" id="PTHR34386:SF1">
    <property type="entry name" value="GLUTAREDOXIN-LIKE PROTEIN NRDH"/>
    <property type="match status" value="1"/>
</dbReference>
<name>A0A099KGW4_COLPS</name>
<organism evidence="2 3">
    <name type="scientific">Colwellia psychrerythraea</name>
    <name type="common">Vibrio psychroerythus</name>
    <dbReference type="NCBI Taxonomy" id="28229"/>
    <lineage>
        <taxon>Bacteria</taxon>
        <taxon>Pseudomonadati</taxon>
        <taxon>Pseudomonadota</taxon>
        <taxon>Gammaproteobacteria</taxon>
        <taxon>Alteromonadales</taxon>
        <taxon>Colwelliaceae</taxon>
        <taxon>Colwellia</taxon>
    </lineage>
</organism>
<dbReference type="InterPro" id="IPR011767">
    <property type="entry name" value="GLR_AS"/>
</dbReference>
<dbReference type="PROSITE" id="PS51354">
    <property type="entry name" value="GLUTAREDOXIN_2"/>
    <property type="match status" value="1"/>
</dbReference>
<dbReference type="InterPro" id="IPR036249">
    <property type="entry name" value="Thioredoxin-like_sf"/>
</dbReference>
<dbReference type="Proteomes" id="UP000029843">
    <property type="component" value="Unassembled WGS sequence"/>
</dbReference>
<dbReference type="EMBL" id="JQED01000042">
    <property type="protein sequence ID" value="KGJ88868.1"/>
    <property type="molecule type" value="Genomic_DNA"/>
</dbReference>
<proteinExistence type="predicted"/>
<dbReference type="PANTHER" id="PTHR34386">
    <property type="entry name" value="GLUTAREDOXIN"/>
    <property type="match status" value="1"/>
</dbReference>
<dbReference type="CDD" id="cd02976">
    <property type="entry name" value="NrdH"/>
    <property type="match status" value="1"/>
</dbReference>
<dbReference type="PATRIC" id="fig|28229.4.peg.3100"/>